<gene>
    <name evidence="3" type="ORF">CGL56_06950</name>
</gene>
<accession>A0A2G0CGT6</accession>
<feature type="domain" description="Secretion system C-terminal sorting" evidence="2">
    <location>
        <begin position="300"/>
        <end position="371"/>
    </location>
</feature>
<proteinExistence type="predicted"/>
<dbReference type="NCBIfam" id="TIGR04183">
    <property type="entry name" value="Por_Secre_tail"/>
    <property type="match status" value="1"/>
</dbReference>
<name>A0A2G0CGT6_9BACT</name>
<dbReference type="InterPro" id="IPR026444">
    <property type="entry name" value="Secre_tail"/>
</dbReference>
<keyword evidence="4" id="KW-1185">Reference proteome</keyword>
<dbReference type="AlphaFoldDB" id="A0A2G0CGT6"/>
<evidence type="ECO:0000259" key="2">
    <source>
        <dbReference type="Pfam" id="PF18962"/>
    </source>
</evidence>
<evidence type="ECO:0000313" key="4">
    <source>
        <dbReference type="Proteomes" id="UP000226437"/>
    </source>
</evidence>
<dbReference type="Pfam" id="PF18962">
    <property type="entry name" value="Por_Secre_tail"/>
    <property type="match status" value="1"/>
</dbReference>
<protein>
    <recommendedName>
        <fullName evidence="2">Secretion system C-terminal sorting domain-containing protein</fullName>
    </recommendedName>
</protein>
<dbReference type="EMBL" id="PDLO01000002">
    <property type="protein sequence ID" value="PHK99189.1"/>
    <property type="molecule type" value="Genomic_DNA"/>
</dbReference>
<reference evidence="3 4" key="1">
    <citation type="submission" date="2017-10" db="EMBL/GenBank/DDBJ databases">
        <title>The draft genome sequence of Lewinella marina KCTC 32374.</title>
        <authorList>
            <person name="Wang K."/>
        </authorList>
    </citation>
    <scope>NUCLEOTIDE SEQUENCE [LARGE SCALE GENOMIC DNA]</scope>
    <source>
        <strain evidence="3 4">MKG-38</strain>
    </source>
</reference>
<comment type="caution">
    <text evidence="3">The sequence shown here is derived from an EMBL/GenBank/DDBJ whole genome shotgun (WGS) entry which is preliminary data.</text>
</comment>
<dbReference type="Proteomes" id="UP000226437">
    <property type="component" value="Unassembled WGS sequence"/>
</dbReference>
<feature type="chain" id="PRO_5013645890" description="Secretion system C-terminal sorting domain-containing protein" evidence="1">
    <location>
        <begin position="20"/>
        <end position="380"/>
    </location>
</feature>
<evidence type="ECO:0000313" key="3">
    <source>
        <dbReference type="EMBL" id="PHK99189.1"/>
    </source>
</evidence>
<dbReference type="OrthoDB" id="1491447at2"/>
<dbReference type="RefSeq" id="WP_099105805.1">
    <property type="nucleotide sequence ID" value="NZ_JAATJF010000002.1"/>
</dbReference>
<sequence length="380" mass="41072">MLRTLPLLLLLALAPALRAQVVLTDAYFPIAGDTLRYSATENVGGLNLLTPGAARQWDFGTLAAEAEANQVITAVAGDPVFSTASLSVNLDSTTLGYYRVSGGAYSLVGLRGVLPVLPGYTFEAPVDPARPERRAPLAYQDAFTTNTTNTLTVAADSLPAEAIAELGSALNGVDSIRITSISQREDVVDAYGSLTLNGQTYEVLRERRTETLNNRIAVKIGALPFTDVTTLVAPAVPEFSEFFGQQPPRTTYYFWAQSEKETIATVTLDEAGKPKGMTFIRSDATSSIRDPFQRQARITLYPNPASRSATFDLEGLDAGTYTLRVVNVLGRQVARQQFSPTGHAARVELDVSRLPRGTYLYSITNERGRTLTTQRLLVGG</sequence>
<feature type="signal peptide" evidence="1">
    <location>
        <begin position="1"/>
        <end position="19"/>
    </location>
</feature>
<keyword evidence="1" id="KW-0732">Signal</keyword>
<evidence type="ECO:0000256" key="1">
    <source>
        <dbReference type="SAM" id="SignalP"/>
    </source>
</evidence>
<organism evidence="3 4">
    <name type="scientific">Neolewinella marina</name>
    <dbReference type="NCBI Taxonomy" id="438751"/>
    <lineage>
        <taxon>Bacteria</taxon>
        <taxon>Pseudomonadati</taxon>
        <taxon>Bacteroidota</taxon>
        <taxon>Saprospiria</taxon>
        <taxon>Saprospirales</taxon>
        <taxon>Lewinellaceae</taxon>
        <taxon>Neolewinella</taxon>
    </lineage>
</organism>